<dbReference type="SUPFAM" id="SSF53850">
    <property type="entry name" value="Periplasmic binding protein-like II"/>
    <property type="match status" value="1"/>
</dbReference>
<reference evidence="2 3" key="1">
    <citation type="submission" date="2017-10" db="EMBL/GenBank/DDBJ databases">
        <title>Novel microbial diversity and functional potential in the marine mammal oral microbiome.</title>
        <authorList>
            <person name="Dudek N.K."/>
            <person name="Sun C.L."/>
            <person name="Burstein D."/>
            <person name="Kantor R.S."/>
            <person name="Aliaga Goltsman D.S."/>
            <person name="Bik E.M."/>
            <person name="Thomas B.C."/>
            <person name="Banfield J.F."/>
            <person name="Relman D.A."/>
        </authorList>
    </citation>
    <scope>NUCLEOTIDE SEQUENCE [LARGE SCALE GENOMIC DNA]</scope>
    <source>
        <strain evidence="2">DOLJORAL78_47_16</strain>
    </source>
</reference>
<dbReference type="InterPro" id="IPR006059">
    <property type="entry name" value="SBP"/>
</dbReference>
<sequence>MKKVMSLALCVVFMMAGASLAIAQDKVVWWDVHTTDFLKDIVDMAAEDFNKGSDVKVEVVHLQNDPYKTKLKVVMGAGNPPDIFQSWGGGPLKEYIDGGMVEPVPEEVLEAVKDTFIPSSFDPVTFDGDVYGLPAAGLTGVFFWYRKDVFEENNVTVPTTWNELLQVCETLKANGIIPFALANKNKWTGSFYYMYLADRIGGKKLFQNALYRKDGVTFEDPAYIKAGEMIQELVEKGYFPEGVNGLDEDLSQASALLYTKKAGMYLMGTWFLSTAMKSYPDMMDQLDFFPFPAVEEGKGDPSNLVGSPGQDYACVTTTSENMDTAFEFLKTQVMNETWIQAMADNGLVPPVKGASDIVTDPMLKKIAASFEAASGVQVYYDQFMPPAMGEVHKNTTQALFGLEMSPEDVSKAHEEAIQAELNK</sequence>
<dbReference type="PANTHER" id="PTHR43649">
    <property type="entry name" value="ARABINOSE-BINDING PROTEIN-RELATED"/>
    <property type="match status" value="1"/>
</dbReference>
<dbReference type="Proteomes" id="UP000230821">
    <property type="component" value="Unassembled WGS sequence"/>
</dbReference>
<gene>
    <name evidence="2" type="ORF">CSA56_13715</name>
</gene>
<dbReference type="Pfam" id="PF01547">
    <property type="entry name" value="SBP_bac_1"/>
    <property type="match status" value="1"/>
</dbReference>
<dbReference type="InterPro" id="IPR050490">
    <property type="entry name" value="Bact_solute-bd_prot1"/>
</dbReference>
<dbReference type="Gene3D" id="3.40.190.10">
    <property type="entry name" value="Periplasmic binding protein-like II"/>
    <property type="match status" value="2"/>
</dbReference>
<organism evidence="2 3">
    <name type="scientific">candidate division KSB3 bacterium</name>
    <dbReference type="NCBI Taxonomy" id="2044937"/>
    <lineage>
        <taxon>Bacteria</taxon>
        <taxon>candidate division KSB3</taxon>
    </lineage>
</organism>
<evidence type="ECO:0000313" key="3">
    <source>
        <dbReference type="Proteomes" id="UP000230821"/>
    </source>
</evidence>
<name>A0A2G6KDD1_9BACT</name>
<proteinExistence type="predicted"/>
<dbReference type="EMBL" id="PDSK01000105">
    <property type="protein sequence ID" value="PIE32982.1"/>
    <property type="molecule type" value="Genomic_DNA"/>
</dbReference>
<feature type="chain" id="PRO_5013640442" evidence="1">
    <location>
        <begin position="24"/>
        <end position="423"/>
    </location>
</feature>
<protein>
    <submittedName>
        <fullName evidence="2">ABC transporter substrate-binding protein</fullName>
    </submittedName>
</protein>
<accession>A0A2G6KDD1</accession>
<evidence type="ECO:0000256" key="1">
    <source>
        <dbReference type="SAM" id="SignalP"/>
    </source>
</evidence>
<dbReference type="AlphaFoldDB" id="A0A2G6KDD1"/>
<keyword evidence="1" id="KW-0732">Signal</keyword>
<feature type="signal peptide" evidence="1">
    <location>
        <begin position="1"/>
        <end position="23"/>
    </location>
</feature>
<evidence type="ECO:0000313" key="2">
    <source>
        <dbReference type="EMBL" id="PIE32982.1"/>
    </source>
</evidence>
<comment type="caution">
    <text evidence="2">The sequence shown here is derived from an EMBL/GenBank/DDBJ whole genome shotgun (WGS) entry which is preliminary data.</text>
</comment>
<dbReference type="PANTHER" id="PTHR43649:SF14">
    <property type="entry name" value="BLR3389 PROTEIN"/>
    <property type="match status" value="1"/>
</dbReference>